<keyword evidence="3" id="KW-1185">Reference proteome</keyword>
<sequence>MNKLTFALLGLILVSAYAVPADKDNEQVSDSERKIYEETVTVDDTTEQVNAITPLKSIFLPNMARIVCWRCRNPCSWAWCCNDGYPQCCKVNGRCRCCRR</sequence>
<organism evidence="2 3">
    <name type="scientific">Orchesella cincta</name>
    <name type="common">Springtail</name>
    <name type="synonym">Podura cincta</name>
    <dbReference type="NCBI Taxonomy" id="48709"/>
    <lineage>
        <taxon>Eukaryota</taxon>
        <taxon>Metazoa</taxon>
        <taxon>Ecdysozoa</taxon>
        <taxon>Arthropoda</taxon>
        <taxon>Hexapoda</taxon>
        <taxon>Collembola</taxon>
        <taxon>Entomobryomorpha</taxon>
        <taxon>Entomobryoidea</taxon>
        <taxon>Orchesellidae</taxon>
        <taxon>Orchesellinae</taxon>
        <taxon>Orchesella</taxon>
    </lineage>
</organism>
<evidence type="ECO:0000313" key="2">
    <source>
        <dbReference type="EMBL" id="ODM92214.1"/>
    </source>
</evidence>
<dbReference type="AlphaFoldDB" id="A0A1D2MH64"/>
<evidence type="ECO:0000256" key="1">
    <source>
        <dbReference type="SAM" id="SignalP"/>
    </source>
</evidence>
<dbReference type="Proteomes" id="UP000094527">
    <property type="component" value="Unassembled WGS sequence"/>
</dbReference>
<feature type="chain" id="PRO_5008904011" evidence="1">
    <location>
        <begin position="19"/>
        <end position="100"/>
    </location>
</feature>
<keyword evidence="1" id="KW-0732">Signal</keyword>
<name>A0A1D2MH64_ORCCI</name>
<evidence type="ECO:0000313" key="3">
    <source>
        <dbReference type="Proteomes" id="UP000094527"/>
    </source>
</evidence>
<protein>
    <submittedName>
        <fullName evidence="2">Uncharacterized protein</fullName>
    </submittedName>
</protein>
<dbReference type="OrthoDB" id="8354356at2759"/>
<proteinExistence type="predicted"/>
<feature type="signal peptide" evidence="1">
    <location>
        <begin position="1"/>
        <end position="18"/>
    </location>
</feature>
<comment type="caution">
    <text evidence="2">The sequence shown here is derived from an EMBL/GenBank/DDBJ whole genome shotgun (WGS) entry which is preliminary data.</text>
</comment>
<reference evidence="2 3" key="1">
    <citation type="journal article" date="2016" name="Genome Biol. Evol.">
        <title>Gene Family Evolution Reflects Adaptation to Soil Environmental Stressors in the Genome of the Collembolan Orchesella cincta.</title>
        <authorList>
            <person name="Faddeeva-Vakhrusheva A."/>
            <person name="Derks M.F."/>
            <person name="Anvar S.Y."/>
            <person name="Agamennone V."/>
            <person name="Suring W."/>
            <person name="Smit S."/>
            <person name="van Straalen N.M."/>
            <person name="Roelofs D."/>
        </authorList>
    </citation>
    <scope>NUCLEOTIDE SEQUENCE [LARGE SCALE GENOMIC DNA]</scope>
    <source>
        <tissue evidence="2">Mixed pool</tissue>
    </source>
</reference>
<accession>A0A1D2MH64</accession>
<gene>
    <name evidence="2" type="ORF">Ocin01_14475</name>
</gene>
<dbReference type="EMBL" id="LJIJ01001296">
    <property type="protein sequence ID" value="ODM92214.1"/>
    <property type="molecule type" value="Genomic_DNA"/>
</dbReference>